<dbReference type="OrthoDB" id="1434682at2759"/>
<keyword evidence="3" id="KW-1185">Reference proteome</keyword>
<dbReference type="AlphaFoldDB" id="A0A9P0YVB0"/>
<gene>
    <name evidence="2" type="ORF">CEURO_LOCUS6049</name>
</gene>
<evidence type="ECO:0000256" key="1">
    <source>
        <dbReference type="SAM" id="MobiDB-lite"/>
    </source>
</evidence>
<feature type="region of interest" description="Disordered" evidence="1">
    <location>
        <begin position="63"/>
        <end position="129"/>
    </location>
</feature>
<evidence type="ECO:0000313" key="3">
    <source>
        <dbReference type="Proteomes" id="UP001152484"/>
    </source>
</evidence>
<organism evidence="2 3">
    <name type="scientific">Cuscuta europaea</name>
    <name type="common">European dodder</name>
    <dbReference type="NCBI Taxonomy" id="41803"/>
    <lineage>
        <taxon>Eukaryota</taxon>
        <taxon>Viridiplantae</taxon>
        <taxon>Streptophyta</taxon>
        <taxon>Embryophyta</taxon>
        <taxon>Tracheophyta</taxon>
        <taxon>Spermatophyta</taxon>
        <taxon>Magnoliopsida</taxon>
        <taxon>eudicotyledons</taxon>
        <taxon>Gunneridae</taxon>
        <taxon>Pentapetalae</taxon>
        <taxon>asterids</taxon>
        <taxon>lamiids</taxon>
        <taxon>Solanales</taxon>
        <taxon>Convolvulaceae</taxon>
        <taxon>Cuscuteae</taxon>
        <taxon>Cuscuta</taxon>
        <taxon>Cuscuta subgen. Cuscuta</taxon>
    </lineage>
</organism>
<evidence type="ECO:0000313" key="2">
    <source>
        <dbReference type="EMBL" id="CAH9076821.1"/>
    </source>
</evidence>
<feature type="compositionally biased region" description="Basic residues" evidence="1">
    <location>
        <begin position="86"/>
        <end position="97"/>
    </location>
</feature>
<proteinExistence type="predicted"/>
<feature type="compositionally biased region" description="Polar residues" evidence="1">
    <location>
        <begin position="66"/>
        <end position="77"/>
    </location>
</feature>
<dbReference type="EMBL" id="CAMAPE010000010">
    <property type="protein sequence ID" value="CAH9076821.1"/>
    <property type="molecule type" value="Genomic_DNA"/>
</dbReference>
<sequence>MMQLIPNGGSIKQDGDKRIDDYTSIILVYVIPDSYSDVKSTIKYGGDEVTLDIVVNVLKSKELDSKQNMGHDNQSWDSGEALSVRGRSKSRSKNPKKEKKDRYIGGRSSTGSERVLQGLSPAFDSRQLR</sequence>
<accession>A0A9P0YVB0</accession>
<comment type="caution">
    <text evidence="2">The sequence shown here is derived from an EMBL/GenBank/DDBJ whole genome shotgun (WGS) entry which is preliminary data.</text>
</comment>
<protein>
    <submittedName>
        <fullName evidence="2">Uncharacterized protein</fullName>
    </submittedName>
</protein>
<name>A0A9P0YVB0_CUSEU</name>
<dbReference type="Proteomes" id="UP001152484">
    <property type="component" value="Unassembled WGS sequence"/>
</dbReference>
<reference evidence="2" key="1">
    <citation type="submission" date="2022-07" db="EMBL/GenBank/DDBJ databases">
        <authorList>
            <person name="Macas J."/>
            <person name="Novak P."/>
            <person name="Neumann P."/>
        </authorList>
    </citation>
    <scope>NUCLEOTIDE SEQUENCE</scope>
</reference>